<gene>
    <name evidence="2" type="ORF">EDS130_LOCUS18863</name>
</gene>
<name>A0A814MKF8_ADIRI</name>
<accession>A0A814MKF8</accession>
<evidence type="ECO:0000313" key="2">
    <source>
        <dbReference type="EMBL" id="CAF1079093.1"/>
    </source>
</evidence>
<feature type="region of interest" description="Disordered" evidence="1">
    <location>
        <begin position="1"/>
        <end position="20"/>
    </location>
</feature>
<feature type="compositionally biased region" description="Basic residues" evidence="1">
    <location>
        <begin position="76"/>
        <end position="87"/>
    </location>
</feature>
<feature type="compositionally biased region" description="Basic and acidic residues" evidence="1">
    <location>
        <begin position="1"/>
        <end position="14"/>
    </location>
</feature>
<organism evidence="2 3">
    <name type="scientific">Adineta ricciae</name>
    <name type="common">Rotifer</name>
    <dbReference type="NCBI Taxonomy" id="249248"/>
    <lineage>
        <taxon>Eukaryota</taxon>
        <taxon>Metazoa</taxon>
        <taxon>Spiralia</taxon>
        <taxon>Gnathifera</taxon>
        <taxon>Rotifera</taxon>
        <taxon>Eurotatoria</taxon>
        <taxon>Bdelloidea</taxon>
        <taxon>Adinetida</taxon>
        <taxon>Adinetidae</taxon>
        <taxon>Adineta</taxon>
    </lineage>
</organism>
<dbReference type="Proteomes" id="UP000663852">
    <property type="component" value="Unassembled WGS sequence"/>
</dbReference>
<comment type="caution">
    <text evidence="2">The sequence shown here is derived from an EMBL/GenBank/DDBJ whole genome shotgun (WGS) entry which is preliminary data.</text>
</comment>
<dbReference type="EMBL" id="CAJNOJ010000088">
    <property type="protein sequence ID" value="CAF1079093.1"/>
    <property type="molecule type" value="Genomic_DNA"/>
</dbReference>
<evidence type="ECO:0000256" key="1">
    <source>
        <dbReference type="SAM" id="MobiDB-lite"/>
    </source>
</evidence>
<reference evidence="2" key="1">
    <citation type="submission" date="2021-02" db="EMBL/GenBank/DDBJ databases">
        <authorList>
            <person name="Nowell W R."/>
        </authorList>
    </citation>
    <scope>NUCLEOTIDE SEQUENCE</scope>
</reference>
<evidence type="ECO:0000313" key="3">
    <source>
        <dbReference type="Proteomes" id="UP000663852"/>
    </source>
</evidence>
<protein>
    <submittedName>
        <fullName evidence="2">Uncharacterized protein</fullName>
    </submittedName>
</protein>
<proteinExistence type="predicted"/>
<dbReference type="AlphaFoldDB" id="A0A814MKF8"/>
<feature type="region of interest" description="Disordered" evidence="1">
    <location>
        <begin position="61"/>
        <end position="87"/>
    </location>
</feature>
<sequence>MSRFQKETIRHVPQTDESTSKFQMNKNYIRDSCTRWIQISLTFLFSASVIHETFVEHSTAHSGIHMNKSHIETKKTRVPQRNKSFRA</sequence>